<reference evidence="4" key="1">
    <citation type="journal article" date="2019" name="Int. J. Syst. Evol. Microbiol.">
        <title>The Global Catalogue of Microorganisms (GCM) 10K type strain sequencing project: providing services to taxonomists for standard genome sequencing and annotation.</title>
        <authorList>
            <consortium name="The Broad Institute Genomics Platform"/>
            <consortium name="The Broad Institute Genome Sequencing Center for Infectious Disease"/>
            <person name="Wu L."/>
            <person name="Ma J."/>
        </authorList>
    </citation>
    <scope>NUCLEOTIDE SEQUENCE [LARGE SCALE GENOMIC DNA]</scope>
    <source>
        <strain evidence="4">CCUG 55608</strain>
    </source>
</reference>
<dbReference type="EMBL" id="JBHTLP010000002">
    <property type="protein sequence ID" value="MFD1140101.1"/>
    <property type="molecule type" value="Genomic_DNA"/>
</dbReference>
<accession>A0ABW3Q787</accession>
<dbReference type="Proteomes" id="UP001597116">
    <property type="component" value="Unassembled WGS sequence"/>
</dbReference>
<dbReference type="InterPro" id="IPR014966">
    <property type="entry name" value="FRG-dom"/>
</dbReference>
<feature type="region of interest" description="Disordered" evidence="1">
    <location>
        <begin position="264"/>
        <end position="285"/>
    </location>
</feature>
<keyword evidence="4" id="KW-1185">Reference proteome</keyword>
<sequence>MMSDTSVRSWNELMDCLYEHAWTPTLNRFRSPFAFRGLSNASYTLNTSLMRLGDHYAQLEGHLLRNFKKYAHQVVDKSDSFWYWLSVAQHHGLPTRLMDWTFSPYVALHFVTACIDQYDRDGAVWCVDYKKVHAHLPKQLAESLTTEGADVFTIDMLSPVTSLGEFDQLTEPAYALFFEPPSMDERIVNQYALFSVVSSPTLSLDEWLKNHPDCYRKIVIPHSLKWEIRDKLDQANINERVLFPGLDGLSSWLRRQYFPTLDPQNPQHQAAFRQERETQPAHNAS</sequence>
<evidence type="ECO:0000256" key="1">
    <source>
        <dbReference type="SAM" id="MobiDB-lite"/>
    </source>
</evidence>
<evidence type="ECO:0000313" key="3">
    <source>
        <dbReference type="EMBL" id="MFD1140101.1"/>
    </source>
</evidence>
<dbReference type="Pfam" id="PF08867">
    <property type="entry name" value="FRG"/>
    <property type="match status" value="1"/>
</dbReference>
<dbReference type="RefSeq" id="WP_265989908.1">
    <property type="nucleotide sequence ID" value="NZ_CP110973.1"/>
</dbReference>
<name>A0ABW3Q787_9BACT</name>
<protein>
    <submittedName>
        <fullName evidence="3">FRG domain-containing protein</fullName>
    </submittedName>
</protein>
<comment type="caution">
    <text evidence="3">The sequence shown here is derived from an EMBL/GenBank/DDBJ whole genome shotgun (WGS) entry which is preliminary data.</text>
</comment>
<dbReference type="SMART" id="SM00901">
    <property type="entry name" value="FRG"/>
    <property type="match status" value="1"/>
</dbReference>
<gene>
    <name evidence="3" type="ORF">ACFQ4C_03240</name>
</gene>
<feature type="domain" description="FRG" evidence="2">
    <location>
        <begin position="29"/>
        <end position="125"/>
    </location>
</feature>
<proteinExistence type="predicted"/>
<evidence type="ECO:0000313" key="4">
    <source>
        <dbReference type="Proteomes" id="UP001597116"/>
    </source>
</evidence>
<organism evidence="3 4">
    <name type="scientific">Larkinella insperata</name>
    <dbReference type="NCBI Taxonomy" id="332158"/>
    <lineage>
        <taxon>Bacteria</taxon>
        <taxon>Pseudomonadati</taxon>
        <taxon>Bacteroidota</taxon>
        <taxon>Cytophagia</taxon>
        <taxon>Cytophagales</taxon>
        <taxon>Spirosomataceae</taxon>
        <taxon>Larkinella</taxon>
    </lineage>
</organism>
<evidence type="ECO:0000259" key="2">
    <source>
        <dbReference type="SMART" id="SM00901"/>
    </source>
</evidence>